<dbReference type="AlphaFoldDB" id="A0AAE0CSX6"/>
<evidence type="ECO:0000313" key="2">
    <source>
        <dbReference type="Proteomes" id="UP001280121"/>
    </source>
</evidence>
<accession>A0AAE0CSX6</accession>
<dbReference type="EMBL" id="JANJYI010000001">
    <property type="protein sequence ID" value="KAK2662246.1"/>
    <property type="molecule type" value="Genomic_DNA"/>
</dbReference>
<proteinExistence type="predicted"/>
<evidence type="ECO:0000313" key="1">
    <source>
        <dbReference type="EMBL" id="KAK2662246.1"/>
    </source>
</evidence>
<protein>
    <submittedName>
        <fullName evidence="1">Uncharacterized protein</fullName>
    </submittedName>
</protein>
<organism evidence="1 2">
    <name type="scientific">Dipteronia dyeriana</name>
    <dbReference type="NCBI Taxonomy" id="168575"/>
    <lineage>
        <taxon>Eukaryota</taxon>
        <taxon>Viridiplantae</taxon>
        <taxon>Streptophyta</taxon>
        <taxon>Embryophyta</taxon>
        <taxon>Tracheophyta</taxon>
        <taxon>Spermatophyta</taxon>
        <taxon>Magnoliopsida</taxon>
        <taxon>eudicotyledons</taxon>
        <taxon>Gunneridae</taxon>
        <taxon>Pentapetalae</taxon>
        <taxon>rosids</taxon>
        <taxon>malvids</taxon>
        <taxon>Sapindales</taxon>
        <taxon>Sapindaceae</taxon>
        <taxon>Hippocastanoideae</taxon>
        <taxon>Acereae</taxon>
        <taxon>Dipteronia</taxon>
    </lineage>
</organism>
<comment type="caution">
    <text evidence="1">The sequence shown here is derived from an EMBL/GenBank/DDBJ whole genome shotgun (WGS) entry which is preliminary data.</text>
</comment>
<dbReference type="Proteomes" id="UP001280121">
    <property type="component" value="Unassembled WGS sequence"/>
</dbReference>
<reference evidence="1" key="1">
    <citation type="journal article" date="2023" name="Plant J.">
        <title>Genome sequences and population genomics provide insights into the demographic history, inbreeding, and mutation load of two 'living fossil' tree species of Dipteronia.</title>
        <authorList>
            <person name="Feng Y."/>
            <person name="Comes H.P."/>
            <person name="Chen J."/>
            <person name="Zhu S."/>
            <person name="Lu R."/>
            <person name="Zhang X."/>
            <person name="Li P."/>
            <person name="Qiu J."/>
            <person name="Olsen K.M."/>
            <person name="Qiu Y."/>
        </authorList>
    </citation>
    <scope>NUCLEOTIDE SEQUENCE</scope>
    <source>
        <strain evidence="1">KIB01</strain>
    </source>
</reference>
<sequence length="117" mass="13804">MTLVLFVNYIFFGVDERTQVSYWLMTLADDTNGFNKFASGHYVFKMTLYYIRQGFWMPNLTDSTYRYNLYGFVCGVQFTGRQELTPTKRESQHDDGTSCDIFMLQGIENIIRNKDQQ</sequence>
<gene>
    <name evidence="1" type="ORF">Ddye_000820</name>
</gene>
<name>A0AAE0CSX6_9ROSI</name>
<keyword evidence="2" id="KW-1185">Reference proteome</keyword>